<keyword evidence="3 5" id="KW-1133">Transmembrane helix</keyword>
<dbReference type="EMBL" id="DS566008">
    <property type="status" value="NOT_ANNOTATED_CDS"/>
    <property type="molecule type" value="Genomic_DNA"/>
</dbReference>
<evidence type="ECO:0000256" key="4">
    <source>
        <dbReference type="ARBA" id="ARBA00023136"/>
    </source>
</evidence>
<keyword evidence="8" id="KW-1185">Reference proteome</keyword>
<reference evidence="7" key="2">
    <citation type="submission" date="2015-06" db="UniProtKB">
        <authorList>
            <consortium name="EnsemblProtists"/>
        </authorList>
    </citation>
    <scope>IDENTIFICATION</scope>
    <source>
        <strain evidence="7">Pr102</strain>
    </source>
</reference>
<dbReference type="eggNOG" id="ENOG502S7YU">
    <property type="taxonomic scope" value="Eukaryota"/>
</dbReference>
<feature type="transmembrane region" description="Helical" evidence="5">
    <location>
        <begin position="121"/>
        <end position="139"/>
    </location>
</feature>
<feature type="transmembrane region" description="Helical" evidence="5">
    <location>
        <begin position="82"/>
        <end position="101"/>
    </location>
</feature>
<feature type="transmembrane region" description="Helical" evidence="5">
    <location>
        <begin position="289"/>
        <end position="309"/>
    </location>
</feature>
<dbReference type="AlphaFoldDB" id="H3HBC3"/>
<keyword evidence="2 5" id="KW-0812">Transmembrane</keyword>
<dbReference type="GO" id="GO:0016020">
    <property type="term" value="C:membrane"/>
    <property type="evidence" value="ECO:0007669"/>
    <property type="project" value="UniProtKB-SubCell"/>
</dbReference>
<evidence type="ECO:0000256" key="2">
    <source>
        <dbReference type="ARBA" id="ARBA00022692"/>
    </source>
</evidence>
<evidence type="ECO:0000256" key="1">
    <source>
        <dbReference type="ARBA" id="ARBA00004141"/>
    </source>
</evidence>
<dbReference type="PANTHER" id="PTHR28165:SF1">
    <property type="entry name" value="NON-CLASSICAL EXPORT PROTEIN 2-RELATED"/>
    <property type="match status" value="1"/>
</dbReference>
<dbReference type="PANTHER" id="PTHR28165">
    <property type="entry name" value="NON-CLASSICAL EXPORT PROTEIN 2-RELATED"/>
    <property type="match status" value="1"/>
</dbReference>
<dbReference type="Proteomes" id="UP000005238">
    <property type="component" value="Unassembled WGS sequence"/>
</dbReference>
<dbReference type="VEuPathDB" id="FungiDB:KRP23_688"/>
<evidence type="ECO:0000256" key="3">
    <source>
        <dbReference type="ARBA" id="ARBA00022989"/>
    </source>
</evidence>
<dbReference type="OMA" id="DYHAEST"/>
<dbReference type="InParanoid" id="H3HBC3"/>
<reference evidence="8" key="1">
    <citation type="journal article" date="2006" name="Science">
        <title>Phytophthora genome sequences uncover evolutionary origins and mechanisms of pathogenesis.</title>
        <authorList>
            <person name="Tyler B.M."/>
            <person name="Tripathy S."/>
            <person name="Zhang X."/>
            <person name="Dehal P."/>
            <person name="Jiang R.H."/>
            <person name="Aerts A."/>
            <person name="Arredondo F.D."/>
            <person name="Baxter L."/>
            <person name="Bensasson D."/>
            <person name="Beynon J.L."/>
            <person name="Chapman J."/>
            <person name="Damasceno C.M."/>
            <person name="Dorrance A.E."/>
            <person name="Dou D."/>
            <person name="Dickerman A.W."/>
            <person name="Dubchak I.L."/>
            <person name="Garbelotto M."/>
            <person name="Gijzen M."/>
            <person name="Gordon S.G."/>
            <person name="Govers F."/>
            <person name="Grunwald N.J."/>
            <person name="Huang W."/>
            <person name="Ivors K.L."/>
            <person name="Jones R.W."/>
            <person name="Kamoun S."/>
            <person name="Krampis K."/>
            <person name="Lamour K.H."/>
            <person name="Lee M.K."/>
            <person name="McDonald W.H."/>
            <person name="Medina M."/>
            <person name="Meijer H.J."/>
            <person name="Nordberg E.K."/>
            <person name="Maclean D.J."/>
            <person name="Ospina-Giraldo M.D."/>
            <person name="Morris P.F."/>
            <person name="Phuntumart V."/>
            <person name="Putnam N.H."/>
            <person name="Rash S."/>
            <person name="Rose J.K."/>
            <person name="Sakihama Y."/>
            <person name="Salamov A.A."/>
            <person name="Savidor A."/>
            <person name="Scheuring C.F."/>
            <person name="Smith B.M."/>
            <person name="Sobral B.W."/>
            <person name="Terry A."/>
            <person name="Torto-Alalibo T.A."/>
            <person name="Win J."/>
            <person name="Xu Z."/>
            <person name="Zhang H."/>
            <person name="Grigoriev I.V."/>
            <person name="Rokhsar D.S."/>
            <person name="Boore J.L."/>
        </authorList>
    </citation>
    <scope>NUCLEOTIDE SEQUENCE [LARGE SCALE GENOMIC DNA]</scope>
    <source>
        <strain evidence="8">Pr102</strain>
    </source>
</reference>
<dbReference type="HOGENOM" id="CLU_052755_0_0_1"/>
<dbReference type="Pfam" id="PF01284">
    <property type="entry name" value="MARVEL"/>
    <property type="match status" value="1"/>
</dbReference>
<dbReference type="VEuPathDB" id="FungiDB:KRP22_6410"/>
<feature type="transmembrane region" description="Helical" evidence="5">
    <location>
        <begin position="50"/>
        <end position="70"/>
    </location>
</feature>
<dbReference type="InterPro" id="IPR008253">
    <property type="entry name" value="Marvel"/>
</dbReference>
<protein>
    <recommendedName>
        <fullName evidence="6">MARVEL domain-containing protein</fullName>
    </recommendedName>
</protein>
<evidence type="ECO:0000313" key="7">
    <source>
        <dbReference type="EnsemblProtists" id="Phyra94001"/>
    </source>
</evidence>
<name>H3HBC3_PHYRM</name>
<evidence type="ECO:0000259" key="6">
    <source>
        <dbReference type="Pfam" id="PF01284"/>
    </source>
</evidence>
<proteinExistence type="predicted"/>
<keyword evidence="4 5" id="KW-0472">Membrane</keyword>
<accession>H3HBC3</accession>
<evidence type="ECO:0000256" key="5">
    <source>
        <dbReference type="SAM" id="Phobius"/>
    </source>
</evidence>
<feature type="transmembrane region" description="Helical" evidence="5">
    <location>
        <begin position="172"/>
        <end position="192"/>
    </location>
</feature>
<organism evidence="7 8">
    <name type="scientific">Phytophthora ramorum</name>
    <name type="common">Sudden oak death agent</name>
    <dbReference type="NCBI Taxonomy" id="164328"/>
    <lineage>
        <taxon>Eukaryota</taxon>
        <taxon>Sar</taxon>
        <taxon>Stramenopiles</taxon>
        <taxon>Oomycota</taxon>
        <taxon>Peronosporomycetes</taxon>
        <taxon>Peronosporales</taxon>
        <taxon>Peronosporaceae</taxon>
        <taxon>Phytophthora</taxon>
    </lineage>
</organism>
<comment type="subcellular location">
    <subcellularLocation>
        <location evidence="1">Membrane</location>
        <topology evidence="1">Multi-pass membrane protein</topology>
    </subcellularLocation>
</comment>
<dbReference type="InterPro" id="IPR052649">
    <property type="entry name" value="NCE102-like"/>
</dbReference>
<feature type="transmembrane region" description="Helical" evidence="5">
    <location>
        <begin position="212"/>
        <end position="239"/>
    </location>
</feature>
<dbReference type="EnsemblProtists" id="Phyra94001">
    <property type="protein sequence ID" value="Phyra94001"/>
    <property type="gene ID" value="Phyra94001"/>
</dbReference>
<feature type="transmembrane region" description="Helical" evidence="5">
    <location>
        <begin position="251"/>
        <end position="269"/>
    </location>
</feature>
<sequence length="335" mass="36826">MRWGRTLLRFLQFALALVALATISRAFVGASYYGYSSMLGSSAATYTQLVTYTSMLVGLFLFLFVELLRYFKRPTPRIVEQLMDLVLAAMLVVAGIVLVVSDYVAHCSVYGYMLRCNLLKTAVVFSFLTAAAHLASFLLSSCEDYGSKRERTGSHSDYDTRPSSMCLLCTRVLLRFIQFCSSLVAYVALQTACVTSQRTAGSRSVGVVVRSGAVNFAMVINFLAFVYAFAFLIFIEWLRMCNRPVHLCEKVLDFVALVCLTVATLVLLLSDISLHCRGNYGRFLHCGGLYLAIAMSFLSMGSFLSIVLLECPRAGATPVPVITAQPPQRAPPAST</sequence>
<evidence type="ECO:0000313" key="8">
    <source>
        <dbReference type="Proteomes" id="UP000005238"/>
    </source>
</evidence>
<feature type="domain" description="MARVEL" evidence="6">
    <location>
        <begin position="5"/>
        <end position="139"/>
    </location>
</feature>